<protein>
    <submittedName>
        <fullName evidence="2">Uncharacterized protein</fullName>
    </submittedName>
</protein>
<feature type="compositionally biased region" description="Polar residues" evidence="1">
    <location>
        <begin position="187"/>
        <end position="204"/>
    </location>
</feature>
<dbReference type="EMBL" id="CM000780">
    <property type="protein sequence ID" value="AQK57793.1"/>
    <property type="molecule type" value="Genomic_DNA"/>
</dbReference>
<name>A0A1D6QJ16_MAIZE</name>
<evidence type="ECO:0000313" key="2">
    <source>
        <dbReference type="EMBL" id="AQK57793.1"/>
    </source>
</evidence>
<dbReference type="AlphaFoldDB" id="A0A1D6QJ16"/>
<accession>A0A1D6QJ16</accession>
<evidence type="ECO:0000256" key="1">
    <source>
        <dbReference type="SAM" id="MobiDB-lite"/>
    </source>
</evidence>
<sequence length="278" mass="31386">MENEGAQDMFDRLILIIGKITGLGGQEIIDHKVVKIMLEAYSPKNENIVTLIRDKKRFDKITPSDVLGKIMNFDIQRDEALERRNIGELQDKLNGIKPKGIAFKAYKVSKHSHSRKLNFSKAMSTNKLKTHKKAKEKIETPSSSSESDSEGAQHEKISDIALFVKKYHKGLKKDRYKFNALHDSCSKSASTNGIHASSSQMQKSNNHDHASLSPHNMHIADINVMRNEIAMLGAIITKGCMNDKSERKEKKRSLKTKVQSTSTKGILSSRMAWPEKER</sequence>
<feature type="region of interest" description="Disordered" evidence="1">
    <location>
        <begin position="187"/>
        <end position="213"/>
    </location>
</feature>
<dbReference type="STRING" id="4577.A0A1D6QJ16"/>
<feature type="region of interest" description="Disordered" evidence="1">
    <location>
        <begin position="123"/>
        <end position="153"/>
    </location>
</feature>
<proteinExistence type="predicted"/>
<organism evidence="2">
    <name type="scientific">Zea mays</name>
    <name type="common">Maize</name>
    <dbReference type="NCBI Taxonomy" id="4577"/>
    <lineage>
        <taxon>Eukaryota</taxon>
        <taxon>Viridiplantae</taxon>
        <taxon>Streptophyta</taxon>
        <taxon>Embryophyta</taxon>
        <taxon>Tracheophyta</taxon>
        <taxon>Spermatophyta</taxon>
        <taxon>Magnoliopsida</taxon>
        <taxon>Liliopsida</taxon>
        <taxon>Poales</taxon>
        <taxon>Poaceae</taxon>
        <taxon>PACMAD clade</taxon>
        <taxon>Panicoideae</taxon>
        <taxon>Andropogonodae</taxon>
        <taxon>Andropogoneae</taxon>
        <taxon>Tripsacinae</taxon>
        <taxon>Zea</taxon>
    </lineage>
</organism>
<reference evidence="2" key="1">
    <citation type="submission" date="2015-12" db="EMBL/GenBank/DDBJ databases">
        <title>Update maize B73 reference genome by single molecule sequencing technologies.</title>
        <authorList>
            <consortium name="Maize Genome Sequencing Project"/>
            <person name="Ware D."/>
        </authorList>
    </citation>
    <scope>NUCLEOTIDE SEQUENCE</scope>
    <source>
        <tissue evidence="2">Seedling</tissue>
    </source>
</reference>
<dbReference type="InParanoid" id="A0A1D6QJ16"/>
<feature type="region of interest" description="Disordered" evidence="1">
    <location>
        <begin position="243"/>
        <end position="278"/>
    </location>
</feature>
<gene>
    <name evidence="2" type="ORF">ZEAMMB73_Zm00001d052712</name>
</gene>